<feature type="region of interest" description="Disordered" evidence="1">
    <location>
        <begin position="13"/>
        <end position="52"/>
    </location>
</feature>
<protein>
    <submittedName>
        <fullName evidence="2">Uncharacterized protein</fullName>
    </submittedName>
</protein>
<gene>
    <name evidence="2" type="ORF">PHACADRAFT_202096</name>
</gene>
<dbReference type="EMBL" id="JH930583">
    <property type="protein sequence ID" value="EKM49035.1"/>
    <property type="molecule type" value="Genomic_DNA"/>
</dbReference>
<dbReference type="KEGG" id="pco:PHACADRAFT_202096"/>
<evidence type="ECO:0000313" key="2">
    <source>
        <dbReference type="EMBL" id="EKM49035.1"/>
    </source>
</evidence>
<dbReference type="RefSeq" id="XP_007402413.1">
    <property type="nucleotide sequence ID" value="XM_007402351.1"/>
</dbReference>
<evidence type="ECO:0000256" key="1">
    <source>
        <dbReference type="SAM" id="MobiDB-lite"/>
    </source>
</evidence>
<dbReference type="AlphaFoldDB" id="K5VQL7"/>
<dbReference type="Proteomes" id="UP000008370">
    <property type="component" value="Unassembled WGS sequence"/>
</dbReference>
<organism evidence="2 3">
    <name type="scientific">Phanerochaete carnosa (strain HHB-10118-sp)</name>
    <name type="common">White-rot fungus</name>
    <name type="synonym">Peniophora carnosa</name>
    <dbReference type="NCBI Taxonomy" id="650164"/>
    <lineage>
        <taxon>Eukaryota</taxon>
        <taxon>Fungi</taxon>
        <taxon>Dikarya</taxon>
        <taxon>Basidiomycota</taxon>
        <taxon>Agaricomycotina</taxon>
        <taxon>Agaricomycetes</taxon>
        <taxon>Polyporales</taxon>
        <taxon>Phanerochaetaceae</taxon>
        <taxon>Phanerochaete</taxon>
    </lineage>
</organism>
<accession>K5VQL7</accession>
<keyword evidence="3" id="KW-1185">Reference proteome</keyword>
<evidence type="ECO:0000313" key="3">
    <source>
        <dbReference type="Proteomes" id="UP000008370"/>
    </source>
</evidence>
<reference evidence="2 3" key="1">
    <citation type="journal article" date="2012" name="BMC Genomics">
        <title>Comparative genomics of the white-rot fungi, Phanerochaete carnosa and P. chrysosporium, to elucidate the genetic basis of the distinct wood types they colonize.</title>
        <authorList>
            <person name="Suzuki H."/>
            <person name="MacDonald J."/>
            <person name="Syed K."/>
            <person name="Salamov A."/>
            <person name="Hori C."/>
            <person name="Aerts A."/>
            <person name="Henrissat B."/>
            <person name="Wiebenga A."/>
            <person name="vanKuyk P.A."/>
            <person name="Barry K."/>
            <person name="Lindquist E."/>
            <person name="LaButti K."/>
            <person name="Lapidus A."/>
            <person name="Lucas S."/>
            <person name="Coutinho P."/>
            <person name="Gong Y."/>
            <person name="Samejima M."/>
            <person name="Mahadevan R."/>
            <person name="Abou-Zaid M."/>
            <person name="de Vries R.P."/>
            <person name="Igarashi K."/>
            <person name="Yadav J.S."/>
            <person name="Grigoriev I.V."/>
            <person name="Master E.R."/>
        </authorList>
    </citation>
    <scope>NUCLEOTIDE SEQUENCE [LARGE SCALE GENOMIC DNA]</scope>
    <source>
        <strain evidence="2 3">HHB-10118-sp</strain>
    </source>
</reference>
<dbReference type="GeneID" id="18911796"/>
<dbReference type="InParanoid" id="K5VQL7"/>
<dbReference type="OrthoDB" id="2813047at2759"/>
<dbReference type="HOGENOM" id="CLU_577591_0_0_1"/>
<sequence>MNLELAQSQYKHSAGYAPASGNANDPVETIPYGKRRGKELRPPTPALTLPFPLNSHEGRRLRREQFCERYAINKADFEQRLAAREIQQAREWILAGPSKPTFEQRLAAIPPATHTPIAPKPILIDFNKHTPTDLVCIFTPKFDGMLKHLDVFETLELDDLNSDQVRNLRRLIEQLTRIKHCLADFCNIVKYEEWRKWELGCKEIGDILFKGLRKNKARIVQALSAVYVNGYFDVETNTVPETVETKQETVAEFRQQLNIQEDDTPWESLTDYEKYIEVLFTPQYFNYIEDTHGPPTYEASAKLVNPDDDIIYIFFPTTSNTYSEPYACYLTQDNIEVDLYYKPINPVYNLKFLEEDWESLRATRAESYELDLSEFFYDVGSTSKERETLYTYTRLLFTIPQFDGTNYKKWSDAIRAFLRYQGVWYLVQGYGFTATVPVPGLARPIAATGTPTATEIAAQAAWDEKNDKALGII</sequence>
<name>K5VQL7_PHACS</name>
<proteinExistence type="predicted"/>